<dbReference type="Gene3D" id="1.10.10.10">
    <property type="entry name" value="Winged helix-like DNA-binding domain superfamily/Winged helix DNA-binding domain"/>
    <property type="match status" value="1"/>
</dbReference>
<evidence type="ECO:0000256" key="3">
    <source>
        <dbReference type="ARBA" id="ARBA00023082"/>
    </source>
</evidence>
<dbReference type="AlphaFoldDB" id="A0A5C8ZAU2"/>
<dbReference type="InterPro" id="IPR014284">
    <property type="entry name" value="RNA_pol_sigma-70_dom"/>
</dbReference>
<dbReference type="InterPro" id="IPR013324">
    <property type="entry name" value="RNA_pol_sigma_r3/r4-like"/>
</dbReference>
<evidence type="ECO:0000313" key="9">
    <source>
        <dbReference type="Proteomes" id="UP000321234"/>
    </source>
</evidence>
<feature type="domain" description="RNA polymerase sigma-70 region 2" evidence="6">
    <location>
        <begin position="18"/>
        <end position="84"/>
    </location>
</feature>
<dbReference type="NCBIfam" id="NF007229">
    <property type="entry name" value="PRK09647.1"/>
    <property type="match status" value="1"/>
</dbReference>
<evidence type="ECO:0000313" key="8">
    <source>
        <dbReference type="EMBL" id="TXR55225.1"/>
    </source>
</evidence>
<name>A0A5C8ZAU2_9ACTN</name>
<organism evidence="8 9">
    <name type="scientific">Quadrisphaera setariae</name>
    <dbReference type="NCBI Taxonomy" id="2593304"/>
    <lineage>
        <taxon>Bacteria</taxon>
        <taxon>Bacillati</taxon>
        <taxon>Actinomycetota</taxon>
        <taxon>Actinomycetes</taxon>
        <taxon>Kineosporiales</taxon>
        <taxon>Kineosporiaceae</taxon>
        <taxon>Quadrisphaera</taxon>
    </lineage>
</organism>
<sequence>MSAQAAEQPWTPPSWEELVREHSARVHRLAYRLTGDRDDADDLTQEVFVRVFRSLDSYVPGTFEGWLHRITTNLFLDQARRRRRLRFDALTEEIAARLPDRGAGPERAFEAGRFDVDVQAALDRLSPDFRAVVVLADVEGLTYEEVAEVLGVKTGTVRSRLSRARAQLRKHLEHRAPVRPAAPPARRAGPRVLGGPGRVVPLVG</sequence>
<dbReference type="InterPro" id="IPR013249">
    <property type="entry name" value="RNA_pol_sigma70_r4_t2"/>
</dbReference>
<dbReference type="SUPFAM" id="SSF88659">
    <property type="entry name" value="Sigma3 and sigma4 domains of RNA polymerase sigma factors"/>
    <property type="match status" value="1"/>
</dbReference>
<dbReference type="PANTHER" id="PTHR43133:SF8">
    <property type="entry name" value="RNA POLYMERASE SIGMA FACTOR HI_1459-RELATED"/>
    <property type="match status" value="1"/>
</dbReference>
<keyword evidence="4" id="KW-0238">DNA-binding</keyword>
<evidence type="ECO:0000259" key="7">
    <source>
        <dbReference type="Pfam" id="PF08281"/>
    </source>
</evidence>
<keyword evidence="9" id="KW-1185">Reference proteome</keyword>
<accession>A0A5C8ZAU2</accession>
<protein>
    <submittedName>
        <fullName evidence="8">RNA polymerase sigma factor SigE</fullName>
    </submittedName>
</protein>
<evidence type="ECO:0000256" key="2">
    <source>
        <dbReference type="ARBA" id="ARBA00023015"/>
    </source>
</evidence>
<dbReference type="InterPro" id="IPR036388">
    <property type="entry name" value="WH-like_DNA-bd_sf"/>
</dbReference>
<evidence type="ECO:0000256" key="5">
    <source>
        <dbReference type="ARBA" id="ARBA00023163"/>
    </source>
</evidence>
<dbReference type="SUPFAM" id="SSF88946">
    <property type="entry name" value="Sigma2 domain of RNA polymerase sigma factors"/>
    <property type="match status" value="1"/>
</dbReference>
<keyword evidence="3" id="KW-0731">Sigma factor</keyword>
<dbReference type="InterPro" id="IPR007627">
    <property type="entry name" value="RNA_pol_sigma70_r2"/>
</dbReference>
<gene>
    <name evidence="8" type="primary">sigE</name>
    <name evidence="8" type="ORF">FMM08_15185</name>
</gene>
<dbReference type="PANTHER" id="PTHR43133">
    <property type="entry name" value="RNA POLYMERASE ECF-TYPE SIGMA FACTO"/>
    <property type="match status" value="1"/>
</dbReference>
<dbReference type="Pfam" id="PF04542">
    <property type="entry name" value="Sigma70_r2"/>
    <property type="match status" value="1"/>
</dbReference>
<dbReference type="GO" id="GO:0006352">
    <property type="term" value="P:DNA-templated transcription initiation"/>
    <property type="evidence" value="ECO:0007669"/>
    <property type="project" value="InterPro"/>
</dbReference>
<dbReference type="InterPro" id="IPR013325">
    <property type="entry name" value="RNA_pol_sigma_r2"/>
</dbReference>
<comment type="similarity">
    <text evidence="1">Belongs to the sigma-70 factor family. ECF subfamily.</text>
</comment>
<dbReference type="Proteomes" id="UP000321234">
    <property type="component" value="Unassembled WGS sequence"/>
</dbReference>
<dbReference type="GO" id="GO:0003677">
    <property type="term" value="F:DNA binding"/>
    <property type="evidence" value="ECO:0007669"/>
    <property type="project" value="UniProtKB-KW"/>
</dbReference>
<dbReference type="InterPro" id="IPR039425">
    <property type="entry name" value="RNA_pol_sigma-70-like"/>
</dbReference>
<dbReference type="RefSeq" id="WP_147927232.1">
    <property type="nucleotide sequence ID" value="NZ_VKAC01000009.1"/>
</dbReference>
<dbReference type="OrthoDB" id="9803470at2"/>
<dbReference type="Pfam" id="PF08281">
    <property type="entry name" value="Sigma70_r4_2"/>
    <property type="match status" value="1"/>
</dbReference>
<dbReference type="NCBIfam" id="TIGR02937">
    <property type="entry name" value="sigma70-ECF"/>
    <property type="match status" value="1"/>
</dbReference>
<evidence type="ECO:0000256" key="1">
    <source>
        <dbReference type="ARBA" id="ARBA00010641"/>
    </source>
</evidence>
<proteinExistence type="inferred from homology"/>
<reference evidence="8 9" key="1">
    <citation type="submission" date="2019-07" db="EMBL/GenBank/DDBJ databases">
        <title>Quadrisphaera sp. strain DD2A genome sequencing and assembly.</title>
        <authorList>
            <person name="Kim I."/>
        </authorList>
    </citation>
    <scope>NUCLEOTIDE SEQUENCE [LARGE SCALE GENOMIC DNA]</scope>
    <source>
        <strain evidence="8 9">DD2A</strain>
    </source>
</reference>
<dbReference type="EMBL" id="VKAC01000009">
    <property type="protein sequence ID" value="TXR55225.1"/>
    <property type="molecule type" value="Genomic_DNA"/>
</dbReference>
<dbReference type="CDD" id="cd06171">
    <property type="entry name" value="Sigma70_r4"/>
    <property type="match status" value="1"/>
</dbReference>
<evidence type="ECO:0000259" key="6">
    <source>
        <dbReference type="Pfam" id="PF04542"/>
    </source>
</evidence>
<comment type="caution">
    <text evidence="8">The sequence shown here is derived from an EMBL/GenBank/DDBJ whole genome shotgun (WGS) entry which is preliminary data.</text>
</comment>
<feature type="domain" description="RNA polymerase sigma factor 70 region 4 type 2" evidence="7">
    <location>
        <begin position="117"/>
        <end position="168"/>
    </location>
</feature>
<dbReference type="Gene3D" id="1.10.1740.10">
    <property type="match status" value="1"/>
</dbReference>
<keyword evidence="2" id="KW-0805">Transcription regulation</keyword>
<dbReference type="GO" id="GO:0016987">
    <property type="term" value="F:sigma factor activity"/>
    <property type="evidence" value="ECO:0007669"/>
    <property type="project" value="UniProtKB-KW"/>
</dbReference>
<evidence type="ECO:0000256" key="4">
    <source>
        <dbReference type="ARBA" id="ARBA00023125"/>
    </source>
</evidence>
<keyword evidence="5" id="KW-0804">Transcription</keyword>